<dbReference type="EMBL" id="KQ087270">
    <property type="protein sequence ID" value="KLT39103.1"/>
    <property type="molecule type" value="Genomic_DNA"/>
</dbReference>
<name>A0A0J0XDI9_9TREE</name>
<dbReference type="AlphaFoldDB" id="A0A0J0XDI9"/>
<protein>
    <submittedName>
        <fullName evidence="1">Uncharacterized protein</fullName>
    </submittedName>
</protein>
<proteinExistence type="predicted"/>
<reference evidence="1 2" key="1">
    <citation type="submission" date="2015-03" db="EMBL/GenBank/DDBJ databases">
        <title>Genomics and transcriptomics of the oil-accumulating basidiomycete yeast T. oleaginosus allow insights into substrate utilization and the diverse evolutionary trajectories of mating systems in fungi.</title>
        <authorList>
            <consortium name="DOE Joint Genome Institute"/>
            <person name="Kourist R."/>
            <person name="Kracht O."/>
            <person name="Bracharz F."/>
            <person name="Lipzen A."/>
            <person name="Nolan M."/>
            <person name="Ohm R."/>
            <person name="Grigoriev I."/>
            <person name="Sun S."/>
            <person name="Heitman J."/>
            <person name="Bruck T."/>
            <person name="Nowrousian M."/>
        </authorList>
    </citation>
    <scope>NUCLEOTIDE SEQUENCE [LARGE SCALE GENOMIC DNA]</scope>
    <source>
        <strain evidence="1 2">IBC0246</strain>
    </source>
</reference>
<keyword evidence="2" id="KW-1185">Reference proteome</keyword>
<organism evidence="1 2">
    <name type="scientific">Cutaneotrichosporon oleaginosum</name>
    <dbReference type="NCBI Taxonomy" id="879819"/>
    <lineage>
        <taxon>Eukaryota</taxon>
        <taxon>Fungi</taxon>
        <taxon>Dikarya</taxon>
        <taxon>Basidiomycota</taxon>
        <taxon>Agaricomycotina</taxon>
        <taxon>Tremellomycetes</taxon>
        <taxon>Trichosporonales</taxon>
        <taxon>Trichosporonaceae</taxon>
        <taxon>Cutaneotrichosporon</taxon>
    </lineage>
</organism>
<evidence type="ECO:0000313" key="2">
    <source>
        <dbReference type="Proteomes" id="UP000053611"/>
    </source>
</evidence>
<dbReference type="GeneID" id="28980539"/>
<evidence type="ECO:0000313" key="1">
    <source>
        <dbReference type="EMBL" id="KLT39103.1"/>
    </source>
</evidence>
<sequence length="88" mass="9412">MMVAEQMEEWVIVRVGMEVEEGECSGDARDGERGSRREAPRLVAQASWGFGGGGGGGGRAGRVLKRRRRCNGRLVMVGVEVECDGCGV</sequence>
<accession>A0A0J0XDI9</accession>
<gene>
    <name evidence="1" type="ORF">CC85DRAFT_207076</name>
</gene>
<dbReference type="Proteomes" id="UP000053611">
    <property type="component" value="Unassembled WGS sequence"/>
</dbReference>